<evidence type="ECO:0000313" key="2">
    <source>
        <dbReference type="EnsemblMetazoa" id="SCAU005079-PA"/>
    </source>
</evidence>
<dbReference type="VEuPathDB" id="VectorBase:SCAU005079"/>
<dbReference type="Pfam" id="PF01395">
    <property type="entry name" value="PBP_GOBP"/>
    <property type="match status" value="1"/>
</dbReference>
<dbReference type="OrthoDB" id="6601693at2759"/>
<evidence type="ECO:0000256" key="1">
    <source>
        <dbReference type="SAM" id="SignalP"/>
    </source>
</evidence>
<dbReference type="GO" id="GO:0005549">
    <property type="term" value="F:odorant binding"/>
    <property type="evidence" value="ECO:0007669"/>
    <property type="project" value="InterPro"/>
</dbReference>
<protein>
    <submittedName>
        <fullName evidence="2">Uncharacterized protein</fullName>
    </submittedName>
</protein>
<feature type="signal peptide" evidence="1">
    <location>
        <begin position="1"/>
        <end position="20"/>
    </location>
</feature>
<dbReference type="KEGG" id="scac:106090262"/>
<feature type="chain" id="PRO_5009326102" evidence="1">
    <location>
        <begin position="21"/>
        <end position="136"/>
    </location>
</feature>
<gene>
    <name evidence="2" type="primary">106090262</name>
</gene>
<dbReference type="InterPro" id="IPR006170">
    <property type="entry name" value="PBP/GOBP"/>
</dbReference>
<dbReference type="InterPro" id="IPR036728">
    <property type="entry name" value="PBP_GOBP_sf"/>
</dbReference>
<dbReference type="SMART" id="SM00708">
    <property type="entry name" value="PhBP"/>
    <property type="match status" value="1"/>
</dbReference>
<dbReference type="Proteomes" id="UP000095300">
    <property type="component" value="Unassembled WGS sequence"/>
</dbReference>
<sequence length="136" mass="15352">MKCVWAFVYIASFVIVSVQADWLSDVIHYSELCETQFPTAKENIEKMFKGELKAINADDTLTCFVKCIMEKQGTFVRGTFSMPGLMKITELDKSLKEIQAPILQKGEACRYEKGENDCETAFKIALCMSEKIADIA</sequence>
<dbReference type="Gene3D" id="1.10.238.20">
    <property type="entry name" value="Pheromone/general odorant binding protein domain"/>
    <property type="match status" value="1"/>
</dbReference>
<dbReference type="EnsemblMetazoa" id="SCAU005079-RA">
    <property type="protein sequence ID" value="SCAU005079-PA"/>
    <property type="gene ID" value="SCAU005079"/>
</dbReference>
<proteinExistence type="predicted"/>
<name>A0A1I8P5Z4_STOCA</name>
<reference evidence="2" key="1">
    <citation type="submission" date="2020-05" db="UniProtKB">
        <authorList>
            <consortium name="EnsemblMetazoa"/>
        </authorList>
    </citation>
    <scope>IDENTIFICATION</scope>
    <source>
        <strain evidence="2">USDA</strain>
    </source>
</reference>
<organism evidence="2 3">
    <name type="scientific">Stomoxys calcitrans</name>
    <name type="common">Stable fly</name>
    <name type="synonym">Conops calcitrans</name>
    <dbReference type="NCBI Taxonomy" id="35570"/>
    <lineage>
        <taxon>Eukaryota</taxon>
        <taxon>Metazoa</taxon>
        <taxon>Ecdysozoa</taxon>
        <taxon>Arthropoda</taxon>
        <taxon>Hexapoda</taxon>
        <taxon>Insecta</taxon>
        <taxon>Pterygota</taxon>
        <taxon>Neoptera</taxon>
        <taxon>Endopterygota</taxon>
        <taxon>Diptera</taxon>
        <taxon>Brachycera</taxon>
        <taxon>Muscomorpha</taxon>
        <taxon>Muscoidea</taxon>
        <taxon>Muscidae</taxon>
        <taxon>Stomoxys</taxon>
    </lineage>
</organism>
<keyword evidence="1" id="KW-0732">Signal</keyword>
<dbReference type="AlphaFoldDB" id="A0A1I8P5Z4"/>
<accession>A0A1I8P5Z4</accession>
<evidence type="ECO:0000313" key="3">
    <source>
        <dbReference type="Proteomes" id="UP000095300"/>
    </source>
</evidence>
<dbReference type="CDD" id="cd23992">
    <property type="entry name" value="PBP_GOBP"/>
    <property type="match status" value="1"/>
</dbReference>
<keyword evidence="3" id="KW-1185">Reference proteome</keyword>
<dbReference type="SUPFAM" id="SSF47565">
    <property type="entry name" value="Insect pheromone/odorant-binding proteins"/>
    <property type="match status" value="1"/>
</dbReference>